<dbReference type="InterPro" id="IPR013783">
    <property type="entry name" value="Ig-like_fold"/>
</dbReference>
<feature type="compositionally biased region" description="Basic and acidic residues" evidence="3">
    <location>
        <begin position="24"/>
        <end position="41"/>
    </location>
</feature>
<accession>A0A7M5TT39</accession>
<organism evidence="5 6">
    <name type="scientific">Clytia hemisphaerica</name>
    <dbReference type="NCBI Taxonomy" id="252671"/>
    <lineage>
        <taxon>Eukaryota</taxon>
        <taxon>Metazoa</taxon>
        <taxon>Cnidaria</taxon>
        <taxon>Hydrozoa</taxon>
        <taxon>Hydroidolina</taxon>
        <taxon>Leptothecata</taxon>
        <taxon>Obeliida</taxon>
        <taxon>Clytiidae</taxon>
        <taxon>Clytia</taxon>
    </lineage>
</organism>
<reference evidence="5" key="1">
    <citation type="submission" date="2021-01" db="UniProtKB">
        <authorList>
            <consortium name="EnsemblMetazoa"/>
        </authorList>
    </citation>
    <scope>IDENTIFICATION</scope>
</reference>
<evidence type="ECO:0000256" key="2">
    <source>
        <dbReference type="SAM" id="Coils"/>
    </source>
</evidence>
<feature type="compositionally biased region" description="Basic residues" evidence="3">
    <location>
        <begin position="54"/>
        <end position="72"/>
    </location>
</feature>
<keyword evidence="4" id="KW-0812">Transmembrane</keyword>
<feature type="region of interest" description="Disordered" evidence="3">
    <location>
        <begin position="534"/>
        <end position="562"/>
    </location>
</feature>
<evidence type="ECO:0000313" key="6">
    <source>
        <dbReference type="Proteomes" id="UP000594262"/>
    </source>
</evidence>
<feature type="repeat" description="Filamin" evidence="1">
    <location>
        <begin position="409"/>
        <end position="516"/>
    </location>
</feature>
<feature type="region of interest" description="Disordered" evidence="3">
    <location>
        <begin position="1"/>
        <end position="86"/>
    </location>
</feature>
<dbReference type="AlphaFoldDB" id="A0A7M5TT39"/>
<feature type="region of interest" description="Disordered" evidence="3">
    <location>
        <begin position="105"/>
        <end position="129"/>
    </location>
</feature>
<evidence type="ECO:0000256" key="4">
    <source>
        <dbReference type="SAM" id="Phobius"/>
    </source>
</evidence>
<protein>
    <submittedName>
        <fullName evidence="5">Uncharacterized protein</fullName>
    </submittedName>
</protein>
<keyword evidence="4" id="KW-1133">Transmembrane helix</keyword>
<dbReference type="InterPro" id="IPR014756">
    <property type="entry name" value="Ig_E-set"/>
</dbReference>
<feature type="transmembrane region" description="Helical" evidence="4">
    <location>
        <begin position="624"/>
        <end position="643"/>
    </location>
</feature>
<keyword evidence="4" id="KW-0472">Membrane</keyword>
<dbReference type="PROSITE" id="PS50194">
    <property type="entry name" value="FILAMIN_REPEAT"/>
    <property type="match status" value="1"/>
</dbReference>
<evidence type="ECO:0000256" key="3">
    <source>
        <dbReference type="SAM" id="MobiDB-lite"/>
    </source>
</evidence>
<feature type="region of interest" description="Disordered" evidence="3">
    <location>
        <begin position="299"/>
        <end position="325"/>
    </location>
</feature>
<evidence type="ECO:0000313" key="5">
    <source>
        <dbReference type="EnsemblMetazoa" id="CLYHEMP001459.1"/>
    </source>
</evidence>
<dbReference type="Proteomes" id="UP000594262">
    <property type="component" value="Unplaced"/>
</dbReference>
<dbReference type="InterPro" id="IPR017868">
    <property type="entry name" value="Filamin/ABP280_repeat-like"/>
</dbReference>
<feature type="coiled-coil region" evidence="2">
    <location>
        <begin position="256"/>
        <end position="287"/>
    </location>
</feature>
<dbReference type="EnsemblMetazoa" id="CLYHEMT001459.1">
    <property type="protein sequence ID" value="CLYHEMP001459.1"/>
    <property type="gene ID" value="CLYHEMG001459"/>
</dbReference>
<dbReference type="OrthoDB" id="10617085at2759"/>
<keyword evidence="6" id="KW-1185">Reference proteome</keyword>
<evidence type="ECO:0000256" key="1">
    <source>
        <dbReference type="PROSITE-ProRule" id="PRU00087"/>
    </source>
</evidence>
<proteinExistence type="predicted"/>
<feature type="compositionally biased region" description="Polar residues" evidence="3">
    <location>
        <begin position="535"/>
        <end position="545"/>
    </location>
</feature>
<name>A0A7M5TT39_9CNID</name>
<dbReference type="Gene3D" id="2.60.40.10">
    <property type="entry name" value="Immunoglobulins"/>
    <property type="match status" value="1"/>
</dbReference>
<dbReference type="Pfam" id="PF00630">
    <property type="entry name" value="Filamin"/>
    <property type="match status" value="1"/>
</dbReference>
<dbReference type="SUPFAM" id="SSF81296">
    <property type="entry name" value="E set domains"/>
    <property type="match status" value="1"/>
</dbReference>
<feature type="compositionally biased region" description="Basic and acidic residues" evidence="3">
    <location>
        <begin position="116"/>
        <end position="129"/>
    </location>
</feature>
<keyword evidence="2" id="KW-0175">Coiled coil</keyword>
<sequence>MMKEFTASMSVPAISLNDNEEENANERGRTERSESFKEMMRHSMPSVARNASPKPHRKHHHHHHHHRHHKSKSPSSSRQDLTSQDDAFSNDVKSSFLSIGNQAARLRSSSDSSIHGVEHRFGDHRSSEDSPLLRRAIYGRQKSKYDDDHDVDNVGVMLSFPNIGNEVDDTHEEDFDQETTTISRDIIGDSVGKHHDINSGETLTKRRDELVSQVQRNENSRSKKRVLKMIDQLLEQCTDNFHQVERDIDFQFARLYVALENRKKELVEEAKQARDQKIESLKEAKRTCLTQGSKATLSVQSSFSSDNDSDNGECSPRRDSGGEQQDSICLQQNGILEPWKSFGKQEKDQMKADLNKVVDSLSNGNSLMLGTLEEGNTCFDFNEESIEILSNIGKLKDSLSSAQFSFTKGLHYGIALAGEAVHFEVHTRSINNEVSFNSMDDIKCQIYSTSGECIEVSQQVSLRRSLSNSRVVSHNNKSSLNRFYSYDFTAPESGKYEIRIAINGVEIKSSPFVYSVYPKVNLAFDVKSPGERTEVNLTDKSSGTLESRRKNMSRRQSSEDSDWRGNNWIVQKGDKSSILRSINDVPSYIYALPSVKGFCAWKIRVTSACESARVLIYQSGLEHILVSLILMSIFHVIFISNLMEIDLKEMVQGVFKYVVRLPLPVSRSPMMSY</sequence>